<dbReference type="PANTHER" id="PTHR21181:SF13">
    <property type="entry name" value="NADH DEHYDROGENASE (UBIQUINONE) COMPLEX I, ASSEMBLY FACTOR 6"/>
    <property type="match status" value="1"/>
</dbReference>
<keyword evidence="4" id="KW-0496">Mitochondrion</keyword>
<evidence type="ECO:0000256" key="2">
    <source>
        <dbReference type="ARBA" id="ARBA00022792"/>
    </source>
</evidence>
<sequence length="346" mass="38730">MALPRIHTRSLPLLQSCAQFPFKPPISPYSPTKRHSSTLNVASARAYCLDLLRKHDKPSHLLSVFQPSYSKDTYLSLRAFNTETSLIPDQVSNTTLGRLRINFWRDNLTKLFSPPPPAHHYTPPAEPTLLLLSHAVHANHAKLTKGFLTRVLAEREKYLGNVPFRNMQDLEAYAEGTYASLLYATLEGLGLRDTGLDHVASHVGKAEGIVAVIRGLAVLARVEEGGAVVLPLDLCAEVGLRQEDVLRRAQGRGSGDDGEDAVGRLKEVVFRIATLANDHLITARKMVAEEPTARGVAFSGFMRAVPTAIYLERLERVDFDPFDNRLQRPDWKLPWRAYRAYTTRRF</sequence>
<keyword evidence="3" id="KW-0809">Transit peptide</keyword>
<accession>A0A2T7A156</accession>
<gene>
    <name evidence="7" type="ORF">B9Z19DRAFT_1099695</name>
</gene>
<evidence type="ECO:0000313" key="8">
    <source>
        <dbReference type="Proteomes" id="UP000244722"/>
    </source>
</evidence>
<dbReference type="STRING" id="42251.A0A2T7A156"/>
<dbReference type="OrthoDB" id="270318at2759"/>
<protein>
    <submittedName>
        <fullName evidence="7">Squalene/phytoene synthase</fullName>
    </submittedName>
</protein>
<evidence type="ECO:0000256" key="1">
    <source>
        <dbReference type="ARBA" id="ARBA00004273"/>
    </source>
</evidence>
<evidence type="ECO:0000256" key="6">
    <source>
        <dbReference type="ARBA" id="ARBA00038273"/>
    </source>
</evidence>
<name>A0A2T7A156_TUBBO</name>
<comment type="subcellular location">
    <subcellularLocation>
        <location evidence="1">Mitochondrion inner membrane</location>
    </subcellularLocation>
</comment>
<evidence type="ECO:0000313" key="7">
    <source>
        <dbReference type="EMBL" id="PUU81470.1"/>
    </source>
</evidence>
<dbReference type="Gene3D" id="1.10.600.10">
    <property type="entry name" value="Farnesyl Diphosphate Synthase"/>
    <property type="match status" value="1"/>
</dbReference>
<dbReference type="InterPro" id="IPR002060">
    <property type="entry name" value="Squ/phyt_synthse"/>
</dbReference>
<organism evidence="7 8">
    <name type="scientific">Tuber borchii</name>
    <name type="common">White truffle</name>
    <dbReference type="NCBI Taxonomy" id="42251"/>
    <lineage>
        <taxon>Eukaryota</taxon>
        <taxon>Fungi</taxon>
        <taxon>Dikarya</taxon>
        <taxon>Ascomycota</taxon>
        <taxon>Pezizomycotina</taxon>
        <taxon>Pezizomycetes</taxon>
        <taxon>Pezizales</taxon>
        <taxon>Tuberaceae</taxon>
        <taxon>Tuber</taxon>
    </lineage>
</organism>
<reference evidence="7 8" key="1">
    <citation type="submission" date="2017-04" db="EMBL/GenBank/DDBJ databases">
        <title>Draft genome sequence of Tuber borchii Vittad., a whitish edible truffle.</title>
        <authorList>
            <consortium name="DOE Joint Genome Institute"/>
            <person name="Murat C."/>
            <person name="Kuo A."/>
            <person name="Barry K.W."/>
            <person name="Clum A."/>
            <person name="Dockter R.B."/>
            <person name="Fauchery L."/>
            <person name="Iotti M."/>
            <person name="Kohler A."/>
            <person name="Labutti K."/>
            <person name="Lindquist E.A."/>
            <person name="Lipzen A."/>
            <person name="Ohm R.A."/>
            <person name="Wang M."/>
            <person name="Grigoriev I.V."/>
            <person name="Zambonelli A."/>
            <person name="Martin F.M."/>
        </authorList>
    </citation>
    <scope>NUCLEOTIDE SEQUENCE [LARGE SCALE GENOMIC DNA]</scope>
    <source>
        <strain evidence="7 8">Tbo3840</strain>
    </source>
</reference>
<dbReference type="InterPro" id="IPR008949">
    <property type="entry name" value="Isoprenoid_synthase_dom_sf"/>
</dbReference>
<keyword evidence="2" id="KW-0999">Mitochondrion inner membrane</keyword>
<proteinExistence type="inferred from homology"/>
<dbReference type="EMBL" id="NESQ01000044">
    <property type="protein sequence ID" value="PUU81470.1"/>
    <property type="molecule type" value="Genomic_DNA"/>
</dbReference>
<dbReference type="Pfam" id="PF00494">
    <property type="entry name" value="SQS_PSY"/>
    <property type="match status" value="1"/>
</dbReference>
<evidence type="ECO:0000256" key="3">
    <source>
        <dbReference type="ARBA" id="ARBA00022946"/>
    </source>
</evidence>
<keyword evidence="8" id="KW-1185">Reference proteome</keyword>
<dbReference type="PANTHER" id="PTHR21181">
    <property type="match status" value="1"/>
</dbReference>
<comment type="similarity">
    <text evidence="6">Belongs to the NDUFAF6 family.</text>
</comment>
<dbReference type="Proteomes" id="UP000244722">
    <property type="component" value="Unassembled WGS sequence"/>
</dbReference>
<dbReference type="GO" id="GO:0005743">
    <property type="term" value="C:mitochondrial inner membrane"/>
    <property type="evidence" value="ECO:0007669"/>
    <property type="project" value="UniProtKB-SubCell"/>
</dbReference>
<evidence type="ECO:0000256" key="5">
    <source>
        <dbReference type="ARBA" id="ARBA00023136"/>
    </source>
</evidence>
<evidence type="ECO:0000256" key="4">
    <source>
        <dbReference type="ARBA" id="ARBA00023128"/>
    </source>
</evidence>
<dbReference type="SUPFAM" id="SSF48576">
    <property type="entry name" value="Terpenoid synthases"/>
    <property type="match status" value="1"/>
</dbReference>
<comment type="caution">
    <text evidence="7">The sequence shown here is derived from an EMBL/GenBank/DDBJ whole genome shotgun (WGS) entry which is preliminary data.</text>
</comment>
<dbReference type="AlphaFoldDB" id="A0A2T7A156"/>
<dbReference type="GO" id="GO:0032981">
    <property type="term" value="P:mitochondrial respiratory chain complex I assembly"/>
    <property type="evidence" value="ECO:0007669"/>
    <property type="project" value="TreeGrafter"/>
</dbReference>
<keyword evidence="5" id="KW-0472">Membrane</keyword>